<organism evidence="2 3">
    <name type="scientific">Oopsacas minuta</name>
    <dbReference type="NCBI Taxonomy" id="111878"/>
    <lineage>
        <taxon>Eukaryota</taxon>
        <taxon>Metazoa</taxon>
        <taxon>Porifera</taxon>
        <taxon>Hexactinellida</taxon>
        <taxon>Hexasterophora</taxon>
        <taxon>Lyssacinosida</taxon>
        <taxon>Leucopsacidae</taxon>
        <taxon>Oopsacas</taxon>
    </lineage>
</organism>
<comment type="caution">
    <text evidence="2">The sequence shown here is derived from an EMBL/GenBank/DDBJ whole genome shotgun (WGS) entry which is preliminary data.</text>
</comment>
<keyword evidence="1" id="KW-0472">Membrane</keyword>
<dbReference type="Proteomes" id="UP001165289">
    <property type="component" value="Unassembled WGS sequence"/>
</dbReference>
<keyword evidence="1" id="KW-1133">Transmembrane helix</keyword>
<dbReference type="AlphaFoldDB" id="A0AAV7JCJ1"/>
<evidence type="ECO:0000256" key="1">
    <source>
        <dbReference type="SAM" id="Phobius"/>
    </source>
</evidence>
<sequence>MTDLIEETIPSLIYVERYGTFKGFKQDLLTNQINRGLRNLLLCPECDGVIRQATKFRGNTVCLSCTTSFNFDIDLDVQVKVALLECRCPLSYKGCVWVGDLQSLYEHMNCCNLLSMNSQHGEILKKKSLANSNKLHYSNRDKKTCPYKEIGFQASGKLKHGLTKHLDEEMVCHQETILNQLHYLQNSNTELLKIINTQNVEIDAIKSESKKQQQSAKKVNRNTWIIRFLFLFFIPIALSVNYNLVQDLYHTSNEMIRMLNQTKEEYQYLKSRFAEVIKEINGTIANNSLEMEKTLNIHHLELQSLKVNAVSISKYFEEYDKILHGIEWRHKWIDSNELIYGPTFYIGLCKVRIYASFKFSAEWNGYTANYYLKRYKGEYDNVIESCRITYRRYIYVDEDYGINSIEWWSNSDAILDIDWNFYIGSITKARVLKVLKNTQLTYRVYFDNS</sequence>
<name>A0AAV7JCJ1_9METZ</name>
<accession>A0AAV7JCJ1</accession>
<gene>
    <name evidence="2" type="ORF">LOD99_12557</name>
</gene>
<protein>
    <submittedName>
        <fullName evidence="2">Uncharacterized protein</fullName>
    </submittedName>
</protein>
<feature type="transmembrane region" description="Helical" evidence="1">
    <location>
        <begin position="224"/>
        <end position="245"/>
    </location>
</feature>
<evidence type="ECO:0000313" key="2">
    <source>
        <dbReference type="EMBL" id="KAI6646435.1"/>
    </source>
</evidence>
<dbReference type="EMBL" id="JAKMXF010000354">
    <property type="protein sequence ID" value="KAI6646435.1"/>
    <property type="molecule type" value="Genomic_DNA"/>
</dbReference>
<evidence type="ECO:0000313" key="3">
    <source>
        <dbReference type="Proteomes" id="UP001165289"/>
    </source>
</evidence>
<proteinExistence type="predicted"/>
<keyword evidence="1" id="KW-0812">Transmembrane</keyword>
<keyword evidence="3" id="KW-1185">Reference proteome</keyword>
<reference evidence="2 3" key="1">
    <citation type="journal article" date="2023" name="BMC Biol.">
        <title>The compact genome of the sponge Oopsacas minuta (Hexactinellida) is lacking key metazoan core genes.</title>
        <authorList>
            <person name="Santini S."/>
            <person name="Schenkelaars Q."/>
            <person name="Jourda C."/>
            <person name="Duchesne M."/>
            <person name="Belahbib H."/>
            <person name="Rocher C."/>
            <person name="Selva M."/>
            <person name="Riesgo A."/>
            <person name="Vervoort M."/>
            <person name="Leys S.P."/>
            <person name="Kodjabachian L."/>
            <person name="Le Bivic A."/>
            <person name="Borchiellini C."/>
            <person name="Claverie J.M."/>
            <person name="Renard E."/>
        </authorList>
    </citation>
    <scope>NUCLEOTIDE SEQUENCE [LARGE SCALE GENOMIC DNA]</scope>
    <source>
        <strain evidence="2">SPO-2</strain>
    </source>
</reference>